<protein>
    <recommendedName>
        <fullName evidence="10">Ionotropic glutamate receptor C-terminal domain-containing protein</fullName>
    </recommendedName>
</protein>
<evidence type="ECO:0000313" key="11">
    <source>
        <dbReference type="EMBL" id="EFX82168.1"/>
    </source>
</evidence>
<dbReference type="FunFam" id="1.10.287.70:FF:000302">
    <property type="entry name" value="Uncharacterized protein"/>
    <property type="match status" value="1"/>
</dbReference>
<dbReference type="PANTHER" id="PTHR42643:SF24">
    <property type="entry name" value="IONOTROPIC RECEPTOR 60A"/>
    <property type="match status" value="1"/>
</dbReference>
<dbReference type="STRING" id="6669.E9GDY6"/>
<dbReference type="EMBL" id="GL732540">
    <property type="protein sequence ID" value="EFX82168.1"/>
    <property type="molecule type" value="Genomic_DNA"/>
</dbReference>
<accession>E9GDY6</accession>
<dbReference type="KEGG" id="dpx:DAPPUDRAFT_241316"/>
<evidence type="ECO:0000256" key="5">
    <source>
        <dbReference type="ARBA" id="ARBA00022989"/>
    </source>
</evidence>
<feature type="transmembrane region" description="Helical" evidence="9">
    <location>
        <begin position="12"/>
        <end position="28"/>
    </location>
</feature>
<dbReference type="Proteomes" id="UP000000305">
    <property type="component" value="Unassembled WGS sequence"/>
</dbReference>
<organism evidence="11 12">
    <name type="scientific">Daphnia pulex</name>
    <name type="common">Water flea</name>
    <dbReference type="NCBI Taxonomy" id="6669"/>
    <lineage>
        <taxon>Eukaryota</taxon>
        <taxon>Metazoa</taxon>
        <taxon>Ecdysozoa</taxon>
        <taxon>Arthropoda</taxon>
        <taxon>Crustacea</taxon>
        <taxon>Branchiopoda</taxon>
        <taxon>Diplostraca</taxon>
        <taxon>Cladocera</taxon>
        <taxon>Anomopoda</taxon>
        <taxon>Daphniidae</taxon>
        <taxon>Daphnia</taxon>
    </lineage>
</organism>
<evidence type="ECO:0000256" key="4">
    <source>
        <dbReference type="ARBA" id="ARBA00022692"/>
    </source>
</evidence>
<keyword evidence="5 9" id="KW-1133">Transmembrane helix</keyword>
<feature type="domain" description="Ionotropic glutamate receptor C-terminal" evidence="10">
    <location>
        <begin position="75"/>
        <end position="213"/>
    </location>
</feature>
<evidence type="ECO:0000256" key="2">
    <source>
        <dbReference type="ARBA" id="ARBA00008685"/>
    </source>
</evidence>
<reference evidence="11 12" key="1">
    <citation type="journal article" date="2011" name="Science">
        <title>The ecoresponsive genome of Daphnia pulex.</title>
        <authorList>
            <person name="Colbourne J.K."/>
            <person name="Pfrender M.E."/>
            <person name="Gilbert D."/>
            <person name="Thomas W.K."/>
            <person name="Tucker A."/>
            <person name="Oakley T.H."/>
            <person name="Tokishita S."/>
            <person name="Aerts A."/>
            <person name="Arnold G.J."/>
            <person name="Basu M.K."/>
            <person name="Bauer D.J."/>
            <person name="Caceres C.E."/>
            <person name="Carmel L."/>
            <person name="Casola C."/>
            <person name="Choi J.H."/>
            <person name="Detter J.C."/>
            <person name="Dong Q."/>
            <person name="Dusheyko S."/>
            <person name="Eads B.D."/>
            <person name="Frohlich T."/>
            <person name="Geiler-Samerotte K.A."/>
            <person name="Gerlach D."/>
            <person name="Hatcher P."/>
            <person name="Jogdeo S."/>
            <person name="Krijgsveld J."/>
            <person name="Kriventseva E.V."/>
            <person name="Kultz D."/>
            <person name="Laforsch C."/>
            <person name="Lindquist E."/>
            <person name="Lopez J."/>
            <person name="Manak J.R."/>
            <person name="Muller J."/>
            <person name="Pangilinan J."/>
            <person name="Patwardhan R.P."/>
            <person name="Pitluck S."/>
            <person name="Pritham E.J."/>
            <person name="Rechtsteiner A."/>
            <person name="Rho M."/>
            <person name="Rogozin I.B."/>
            <person name="Sakarya O."/>
            <person name="Salamov A."/>
            <person name="Schaack S."/>
            <person name="Shapiro H."/>
            <person name="Shiga Y."/>
            <person name="Skalitzky C."/>
            <person name="Smith Z."/>
            <person name="Souvorov A."/>
            <person name="Sung W."/>
            <person name="Tang Z."/>
            <person name="Tsuchiya D."/>
            <person name="Tu H."/>
            <person name="Vos H."/>
            <person name="Wang M."/>
            <person name="Wolf Y.I."/>
            <person name="Yamagata H."/>
            <person name="Yamada T."/>
            <person name="Ye Y."/>
            <person name="Shaw J.R."/>
            <person name="Andrews J."/>
            <person name="Crease T.J."/>
            <person name="Tang H."/>
            <person name="Lucas S.M."/>
            <person name="Robertson H.M."/>
            <person name="Bork P."/>
            <person name="Koonin E.V."/>
            <person name="Zdobnov E.M."/>
            <person name="Grigoriev I.V."/>
            <person name="Lynch M."/>
            <person name="Boore J.L."/>
        </authorList>
    </citation>
    <scope>NUCLEOTIDE SEQUENCE [LARGE SCALE GENOMIC DNA]</scope>
</reference>
<dbReference type="PANTHER" id="PTHR42643">
    <property type="entry name" value="IONOTROPIC RECEPTOR 20A-RELATED"/>
    <property type="match status" value="1"/>
</dbReference>
<keyword evidence="6 9" id="KW-0472">Membrane</keyword>
<feature type="transmembrane region" description="Helical" evidence="9">
    <location>
        <begin position="75"/>
        <end position="94"/>
    </location>
</feature>
<dbReference type="OrthoDB" id="6375714at2759"/>
<evidence type="ECO:0000259" key="10">
    <source>
        <dbReference type="Pfam" id="PF00060"/>
    </source>
</evidence>
<keyword evidence="4 9" id="KW-0812">Transmembrane</keyword>
<dbReference type="GO" id="GO:0015276">
    <property type="term" value="F:ligand-gated monoatomic ion channel activity"/>
    <property type="evidence" value="ECO:0007669"/>
    <property type="project" value="InterPro"/>
</dbReference>
<dbReference type="Pfam" id="PF00060">
    <property type="entry name" value="Lig_chan"/>
    <property type="match status" value="1"/>
</dbReference>
<dbReference type="GO" id="GO:0050906">
    <property type="term" value="P:detection of stimulus involved in sensory perception"/>
    <property type="evidence" value="ECO:0007669"/>
    <property type="project" value="UniProtKB-ARBA"/>
</dbReference>
<evidence type="ECO:0000256" key="8">
    <source>
        <dbReference type="ARBA" id="ARBA00023180"/>
    </source>
</evidence>
<evidence type="ECO:0000256" key="9">
    <source>
        <dbReference type="SAM" id="Phobius"/>
    </source>
</evidence>
<dbReference type="InParanoid" id="E9GDY6"/>
<dbReference type="PhylomeDB" id="E9GDY6"/>
<keyword evidence="8" id="KW-0325">Glycoprotein</keyword>
<dbReference type="InterPro" id="IPR001320">
    <property type="entry name" value="Iontro_rcpt_C"/>
</dbReference>
<evidence type="ECO:0000313" key="12">
    <source>
        <dbReference type="Proteomes" id="UP000000305"/>
    </source>
</evidence>
<keyword evidence="12" id="KW-1185">Reference proteome</keyword>
<proteinExistence type="inferred from homology"/>
<dbReference type="InterPro" id="IPR052192">
    <property type="entry name" value="Insect_Ionotropic_Sensory_Rcpt"/>
</dbReference>
<evidence type="ECO:0000256" key="3">
    <source>
        <dbReference type="ARBA" id="ARBA00022475"/>
    </source>
</evidence>
<dbReference type="AlphaFoldDB" id="E9GDY6"/>
<evidence type="ECO:0000256" key="1">
    <source>
        <dbReference type="ARBA" id="ARBA00004651"/>
    </source>
</evidence>
<dbReference type="Gene3D" id="1.10.287.70">
    <property type="match status" value="1"/>
</dbReference>
<gene>
    <name evidence="11" type="ORF">DAPPUDRAFT_241316</name>
</gene>
<dbReference type="HOGENOM" id="CLU_007257_4_1_1"/>
<comment type="similarity">
    <text evidence="2">Belongs to the glutamate-gated ion channel (TC 1.A.10.1) family.</text>
</comment>
<evidence type="ECO:0000256" key="6">
    <source>
        <dbReference type="ARBA" id="ARBA00023136"/>
    </source>
</evidence>
<keyword evidence="7" id="KW-0675">Receptor</keyword>
<keyword evidence="3" id="KW-1003">Cell membrane</keyword>
<comment type="subcellular location">
    <subcellularLocation>
        <location evidence="1">Cell membrane</location>
        <topology evidence="1">Multi-pass membrane protein</topology>
    </subcellularLocation>
</comment>
<sequence length="280" mass="32138">MPNTLHGKHIRVIWLRIILPFTAIRFAGPRYERASFQYNSVVDFTLPWIYDHFAFLIPVPDESANINAVVKPFQWPVWLGLGISIVCVIAILNLTQRYLQYRSTFETSFRPSYNLTTAKEETREQYLYVFGNLLSQGGSCKSKRLPYRLVAGVWTLAAFVFVQAYTSTLFTYVVTPINHPLIDSVYDTNNYMGLFRNLRKKIDSFPNSRCATASDCIRPIKPESKIVLLEANIYLKDAIRKNLKKTGKCNLQIAKEEFIAIMSTLVLQKNSPYTQSIQQG</sequence>
<evidence type="ECO:0000256" key="7">
    <source>
        <dbReference type="ARBA" id="ARBA00023170"/>
    </source>
</evidence>
<name>E9GDY6_DAPPU</name>
<feature type="transmembrane region" description="Helical" evidence="9">
    <location>
        <begin position="149"/>
        <end position="174"/>
    </location>
</feature>
<dbReference type="GO" id="GO:0005886">
    <property type="term" value="C:plasma membrane"/>
    <property type="evidence" value="ECO:0007669"/>
    <property type="project" value="UniProtKB-SubCell"/>
</dbReference>